<dbReference type="SUPFAM" id="SSF53067">
    <property type="entry name" value="Actin-like ATPase domain"/>
    <property type="match status" value="1"/>
</dbReference>
<dbReference type="GO" id="GO:0016301">
    <property type="term" value="F:kinase activity"/>
    <property type="evidence" value="ECO:0007669"/>
    <property type="project" value="UniProtKB-KW"/>
</dbReference>
<dbReference type="PANTHER" id="PTHR18964">
    <property type="entry name" value="ROK (REPRESSOR, ORF, KINASE) FAMILY"/>
    <property type="match status" value="1"/>
</dbReference>
<dbReference type="Pfam" id="PF00480">
    <property type="entry name" value="ROK"/>
    <property type="match status" value="1"/>
</dbReference>
<dbReference type="InterPro" id="IPR000600">
    <property type="entry name" value="ROK"/>
</dbReference>
<keyword evidence="2" id="KW-0808">Transferase</keyword>
<comment type="caution">
    <text evidence="2">The sequence shown here is derived from an EMBL/GenBank/DDBJ whole genome shotgun (WGS) entry which is preliminary data.</text>
</comment>
<accession>A0ABS4MG27</accession>
<gene>
    <name evidence="2" type="ORF">J2Z60_001831</name>
</gene>
<comment type="similarity">
    <text evidence="1">Belongs to the ROK (NagC/XylR) family.</text>
</comment>
<keyword evidence="2" id="KW-0418">Kinase</keyword>
<dbReference type="Proteomes" id="UP001519292">
    <property type="component" value="Unassembled WGS sequence"/>
</dbReference>
<keyword evidence="3" id="KW-1185">Reference proteome</keyword>
<sequence length="299" mass="32144">MKNYLGIDIGGTNIKYALLDRAGNILEQDKVKTAQNKEDFLNEIDKIVDKYHSQIKGIAFCAPGRIVDSTIYLGGALPFIDGINLGKRYQDLDIPVAGINDGKASVLAENWLGNLKDLDNCGALTLGTGVGGGLIVNGKLVAGEHAQAGEISFMRVDPNQDDFNGYAGTIGSAVGMISRVNQAVGNQDLQDGLAAFKAIESGNQKAQDIFKNYCQNIAGIIFNIQSVIDLEKIAIGGGISAQPIVIEEINNQYQKLIHSHELITKTLIPVKIVAAKFKNDANIYGALYNLLLKINQEAL</sequence>
<dbReference type="Gene3D" id="3.30.420.40">
    <property type="match status" value="2"/>
</dbReference>
<dbReference type="RefSeq" id="WP_209687374.1">
    <property type="nucleotide sequence ID" value="NZ_JAGGLU010000012.1"/>
</dbReference>
<evidence type="ECO:0000256" key="1">
    <source>
        <dbReference type="ARBA" id="ARBA00006479"/>
    </source>
</evidence>
<proteinExistence type="inferred from homology"/>
<protein>
    <submittedName>
        <fullName evidence="2">NBD/HSP70 family sugar kinase</fullName>
    </submittedName>
</protein>
<dbReference type="CDD" id="cd24152">
    <property type="entry name" value="ASKHA_NBD_ROK-like"/>
    <property type="match status" value="1"/>
</dbReference>
<name>A0ABS4MG27_9LACO</name>
<reference evidence="2 3" key="1">
    <citation type="submission" date="2021-03" db="EMBL/GenBank/DDBJ databases">
        <title>Genomic Encyclopedia of Type Strains, Phase IV (KMG-IV): sequencing the most valuable type-strain genomes for metagenomic binning, comparative biology and taxonomic classification.</title>
        <authorList>
            <person name="Goeker M."/>
        </authorList>
    </citation>
    <scope>NUCLEOTIDE SEQUENCE [LARGE SCALE GENOMIC DNA]</scope>
    <source>
        <strain evidence="2 3">DSM 101872</strain>
    </source>
</reference>
<dbReference type="PANTHER" id="PTHR18964:SF170">
    <property type="entry name" value="SUGAR KINASE"/>
    <property type="match status" value="1"/>
</dbReference>
<dbReference type="InterPro" id="IPR043129">
    <property type="entry name" value="ATPase_NBD"/>
</dbReference>
<dbReference type="EMBL" id="JAGGLU010000012">
    <property type="protein sequence ID" value="MBP2058643.1"/>
    <property type="molecule type" value="Genomic_DNA"/>
</dbReference>
<evidence type="ECO:0000313" key="2">
    <source>
        <dbReference type="EMBL" id="MBP2058643.1"/>
    </source>
</evidence>
<organism evidence="2 3">
    <name type="scientific">Lactobacillus colini</name>
    <dbReference type="NCBI Taxonomy" id="1819254"/>
    <lineage>
        <taxon>Bacteria</taxon>
        <taxon>Bacillati</taxon>
        <taxon>Bacillota</taxon>
        <taxon>Bacilli</taxon>
        <taxon>Lactobacillales</taxon>
        <taxon>Lactobacillaceae</taxon>
        <taxon>Lactobacillus</taxon>
    </lineage>
</organism>
<evidence type="ECO:0000313" key="3">
    <source>
        <dbReference type="Proteomes" id="UP001519292"/>
    </source>
</evidence>